<dbReference type="AlphaFoldDB" id="A0A0C5BGE4"/>
<dbReference type="PATRIC" id="fig|145458.7.peg.840"/>
<evidence type="ECO:0000256" key="5">
    <source>
        <dbReference type="ARBA" id="ARBA00023136"/>
    </source>
</evidence>
<keyword evidence="2" id="KW-1003">Cell membrane</keyword>
<name>A0A0C5BGE4_9MICO</name>
<keyword evidence="3 7" id="KW-0812">Transmembrane</keyword>
<keyword evidence="10" id="KW-1185">Reference proteome</keyword>
<keyword evidence="4 7" id="KW-1133">Transmembrane helix</keyword>
<protein>
    <recommendedName>
        <fullName evidence="8">Cardiolipin synthase N-terminal domain-containing protein</fullName>
    </recommendedName>
</protein>
<keyword evidence="5 7" id="KW-0472">Membrane</keyword>
<evidence type="ECO:0000256" key="6">
    <source>
        <dbReference type="SAM" id="MobiDB-lite"/>
    </source>
</evidence>
<gene>
    <name evidence="9" type="ORF">VT73_04640</name>
</gene>
<evidence type="ECO:0000256" key="3">
    <source>
        <dbReference type="ARBA" id="ARBA00022692"/>
    </source>
</evidence>
<feature type="domain" description="Cardiolipin synthase N-terminal" evidence="8">
    <location>
        <begin position="10"/>
        <end position="56"/>
    </location>
</feature>
<evidence type="ECO:0000256" key="4">
    <source>
        <dbReference type="ARBA" id="ARBA00022989"/>
    </source>
</evidence>
<comment type="subcellular location">
    <subcellularLocation>
        <location evidence="1">Cell membrane</location>
        <topology evidence="1">Multi-pass membrane protein</topology>
    </subcellularLocation>
</comment>
<proteinExistence type="predicted"/>
<organism evidence="9 10">
    <name type="scientific">Rathayibacter toxicus</name>
    <dbReference type="NCBI Taxonomy" id="145458"/>
    <lineage>
        <taxon>Bacteria</taxon>
        <taxon>Bacillati</taxon>
        <taxon>Actinomycetota</taxon>
        <taxon>Actinomycetes</taxon>
        <taxon>Micrococcales</taxon>
        <taxon>Microbacteriaceae</taxon>
        <taxon>Rathayibacter</taxon>
    </lineage>
</organism>
<dbReference type="EMBL" id="LBFI01000024">
    <property type="protein sequence ID" value="KKM46320.1"/>
    <property type="molecule type" value="Genomic_DNA"/>
</dbReference>
<evidence type="ECO:0000256" key="1">
    <source>
        <dbReference type="ARBA" id="ARBA00004651"/>
    </source>
</evidence>
<sequence>MNSQSLLVVMNIVLLLFAIQGVLANARLSTVAKVLWVAFIVVAPFVGSIAYLLVGRRAGRGPGGGASAAPERSSGWFFER</sequence>
<feature type="region of interest" description="Disordered" evidence="6">
    <location>
        <begin position="60"/>
        <end position="80"/>
    </location>
</feature>
<evidence type="ECO:0000259" key="8">
    <source>
        <dbReference type="Pfam" id="PF13396"/>
    </source>
</evidence>
<dbReference type="InterPro" id="IPR027379">
    <property type="entry name" value="CLS_N"/>
</dbReference>
<comment type="caution">
    <text evidence="9">The sequence shown here is derived from an EMBL/GenBank/DDBJ whole genome shotgun (WGS) entry which is preliminary data.</text>
</comment>
<evidence type="ECO:0000313" key="10">
    <source>
        <dbReference type="Proteomes" id="UP000052979"/>
    </source>
</evidence>
<accession>A0A0C5BGE4</accession>
<dbReference type="Proteomes" id="UP000052979">
    <property type="component" value="Unassembled WGS sequence"/>
</dbReference>
<dbReference type="KEGG" id="rtc:APU90_02850"/>
<evidence type="ECO:0000313" key="9">
    <source>
        <dbReference type="EMBL" id="KKM46320.1"/>
    </source>
</evidence>
<dbReference type="GeneID" id="93667641"/>
<evidence type="ECO:0000256" key="2">
    <source>
        <dbReference type="ARBA" id="ARBA00022475"/>
    </source>
</evidence>
<dbReference type="GO" id="GO:0005886">
    <property type="term" value="C:plasma membrane"/>
    <property type="evidence" value="ECO:0007669"/>
    <property type="project" value="UniProtKB-SubCell"/>
</dbReference>
<feature type="compositionally biased region" description="Low complexity" evidence="6">
    <location>
        <begin position="67"/>
        <end position="80"/>
    </location>
</feature>
<evidence type="ECO:0000256" key="7">
    <source>
        <dbReference type="SAM" id="Phobius"/>
    </source>
</evidence>
<dbReference type="RefSeq" id="WP_042733916.1">
    <property type="nucleotide sequence ID" value="NZ_CP010848.1"/>
</dbReference>
<reference evidence="9 10" key="1">
    <citation type="submission" date="2015-04" db="EMBL/GenBank/DDBJ databases">
        <title>Draft genome sequence of Rathayibacter toxicus strain FH-142 (AKA 70134 or CS 32), a Western Australian isolate.</title>
        <authorList>
            <consortium name="Consortium for Microbial Forensics and Genomics (microFORGE)"/>
            <person name="Knight B.M."/>
            <person name="Roberts D.P."/>
            <person name="Lin D."/>
            <person name="Hari K."/>
            <person name="Fletcher J."/>
            <person name="Melcher U."/>
            <person name="Blagden T."/>
            <person name="Luster D.G."/>
            <person name="Sechler A.J."/>
            <person name="Schneider W.L."/>
            <person name="Winegar R.A."/>
        </authorList>
    </citation>
    <scope>NUCLEOTIDE SEQUENCE [LARGE SCALE GENOMIC DNA]</scope>
    <source>
        <strain evidence="9 10">FH142</strain>
    </source>
</reference>
<dbReference type="Pfam" id="PF13396">
    <property type="entry name" value="PLDc_N"/>
    <property type="match status" value="1"/>
</dbReference>
<feature type="transmembrane region" description="Helical" evidence="7">
    <location>
        <begin position="34"/>
        <end position="54"/>
    </location>
</feature>
<dbReference type="KEGG" id="rtx:TI83_03620"/>